<evidence type="ECO:0000313" key="3">
    <source>
        <dbReference type="EMBL" id="KAJ8387332.1"/>
    </source>
</evidence>
<dbReference type="GO" id="GO:0007098">
    <property type="term" value="P:centrosome cycle"/>
    <property type="evidence" value="ECO:0007669"/>
    <property type="project" value="InterPro"/>
</dbReference>
<keyword evidence="4" id="KW-1185">Reference proteome</keyword>
<feature type="compositionally biased region" description="Polar residues" evidence="2">
    <location>
        <begin position="26"/>
        <end position="42"/>
    </location>
</feature>
<dbReference type="InterPro" id="IPR031887">
    <property type="entry name" value="SDCCAG8"/>
</dbReference>
<feature type="compositionally biased region" description="Basic and acidic residues" evidence="2">
    <location>
        <begin position="15"/>
        <end position="25"/>
    </location>
</feature>
<dbReference type="GO" id="GO:0005813">
    <property type="term" value="C:centrosome"/>
    <property type="evidence" value="ECO:0007669"/>
    <property type="project" value="InterPro"/>
</dbReference>
<dbReference type="Pfam" id="PF15964">
    <property type="entry name" value="CCCAP"/>
    <property type="match status" value="1"/>
</dbReference>
<dbReference type="Proteomes" id="UP001221898">
    <property type="component" value="Unassembled WGS sequence"/>
</dbReference>
<evidence type="ECO:0000256" key="2">
    <source>
        <dbReference type="SAM" id="MobiDB-lite"/>
    </source>
</evidence>
<feature type="coiled-coil region" evidence="1">
    <location>
        <begin position="591"/>
        <end position="643"/>
    </location>
</feature>
<dbReference type="GO" id="GO:0005814">
    <property type="term" value="C:centriole"/>
    <property type="evidence" value="ECO:0007669"/>
    <property type="project" value="TreeGrafter"/>
</dbReference>
<sequence length="708" mass="80671">MKSSLLDSDEDDLGEYQKELRERANRSIQQLSRVLGEQSSGAESMESAGDQGSDSTAGEDSWNQLQQSDAVNQLRSLLQKGPSPSSPSKRMSVHKKTRQETTEPAIPTAQDLVPMIHNQSEYIQHLEAEVKFCKEELLGMKHRVRVVIVENEKLHTELKSRTVEDTLKDYTILDATTSVPDPVPMVVSGPRPSTFRQSQHNPQPHDLTQQAVDYTWQNEMDKLKRLYQAQTETLEAQVISFRMNLAAAQKECEEVKGRLRQREALAAPGGAPKVGGLCLKCAQHEAVLAQTHANVHAQAIERLTKERDELMALLAALRASQSDAQHREWSSYQQVKQAVQMAEEANLEKTEAMVHCEQVRSELSRQRERLERELAAEQERISRAREEARGEARKEKEELAKTVTDLAQRVGEVEGQRDRGEREMSSLQAQLEDALRKLCSQESEGSKMCGELRYQLSQAQLKREEAERELRDHTSKSTRQLELAQQEVQKLGAELIGCRGRLEEAQRDGRRSQAEVVELTERLGRAQHHLHLCRQEKDAAERGRGEDADALTLQAQQRERELTQRLRHEEAQHERSVSELDALLSSQNSLITKLKEECVSLGAQLEELTENSRAELEQLSLEKQQLQLSVGKLRGRCEEMEEQCVQHGRMHQRMKHRLQQLDQHCQASAQQVMELLGRQNQLMQERRVLSEEMHNLHAQVPDTARPDS</sequence>
<protein>
    <recommendedName>
        <fullName evidence="5">Serologically defined colon cancer antigen 8</fullName>
    </recommendedName>
</protein>
<evidence type="ECO:0000256" key="1">
    <source>
        <dbReference type="SAM" id="Coils"/>
    </source>
</evidence>
<gene>
    <name evidence="3" type="ORF">AAFF_G00158280</name>
</gene>
<evidence type="ECO:0008006" key="5">
    <source>
        <dbReference type="Google" id="ProtNLM"/>
    </source>
</evidence>
<dbReference type="PANTHER" id="PTHR34343">
    <property type="entry name" value="SEROLOGICALLY DEFINED COLON CANCER ANTIGEN 8"/>
    <property type="match status" value="1"/>
</dbReference>
<evidence type="ECO:0000313" key="4">
    <source>
        <dbReference type="Proteomes" id="UP001221898"/>
    </source>
</evidence>
<accession>A0AAD7RNF5</accession>
<organism evidence="3 4">
    <name type="scientific">Aldrovandia affinis</name>
    <dbReference type="NCBI Taxonomy" id="143900"/>
    <lineage>
        <taxon>Eukaryota</taxon>
        <taxon>Metazoa</taxon>
        <taxon>Chordata</taxon>
        <taxon>Craniata</taxon>
        <taxon>Vertebrata</taxon>
        <taxon>Euteleostomi</taxon>
        <taxon>Actinopterygii</taxon>
        <taxon>Neopterygii</taxon>
        <taxon>Teleostei</taxon>
        <taxon>Notacanthiformes</taxon>
        <taxon>Halosauridae</taxon>
        <taxon>Aldrovandia</taxon>
    </lineage>
</organism>
<dbReference type="GO" id="GO:0030010">
    <property type="term" value="P:establishment of cell polarity"/>
    <property type="evidence" value="ECO:0007669"/>
    <property type="project" value="TreeGrafter"/>
</dbReference>
<feature type="region of interest" description="Disordered" evidence="2">
    <location>
        <begin position="1"/>
        <end position="107"/>
    </location>
</feature>
<feature type="region of interest" description="Disordered" evidence="2">
    <location>
        <begin position="378"/>
        <end position="399"/>
    </location>
</feature>
<dbReference type="GO" id="GO:0001764">
    <property type="term" value="P:neuron migration"/>
    <property type="evidence" value="ECO:0007669"/>
    <property type="project" value="TreeGrafter"/>
</dbReference>
<feature type="compositionally biased region" description="Polar residues" evidence="2">
    <location>
        <begin position="50"/>
        <end position="89"/>
    </location>
</feature>
<name>A0AAD7RNF5_9TELE</name>
<reference evidence="3" key="1">
    <citation type="journal article" date="2023" name="Science">
        <title>Genome structures resolve the early diversification of teleost fishes.</title>
        <authorList>
            <person name="Parey E."/>
            <person name="Louis A."/>
            <person name="Montfort J."/>
            <person name="Bouchez O."/>
            <person name="Roques C."/>
            <person name="Iampietro C."/>
            <person name="Lluch J."/>
            <person name="Castinel A."/>
            <person name="Donnadieu C."/>
            <person name="Desvignes T."/>
            <person name="Floi Bucao C."/>
            <person name="Jouanno E."/>
            <person name="Wen M."/>
            <person name="Mejri S."/>
            <person name="Dirks R."/>
            <person name="Jansen H."/>
            <person name="Henkel C."/>
            <person name="Chen W.J."/>
            <person name="Zahm M."/>
            <person name="Cabau C."/>
            <person name="Klopp C."/>
            <person name="Thompson A.W."/>
            <person name="Robinson-Rechavi M."/>
            <person name="Braasch I."/>
            <person name="Lecointre G."/>
            <person name="Bobe J."/>
            <person name="Postlethwait J.H."/>
            <person name="Berthelot C."/>
            <person name="Roest Crollius H."/>
            <person name="Guiguen Y."/>
        </authorList>
    </citation>
    <scope>NUCLEOTIDE SEQUENCE</scope>
    <source>
        <strain evidence="3">NC1722</strain>
    </source>
</reference>
<dbReference type="GO" id="GO:0035148">
    <property type="term" value="P:tube formation"/>
    <property type="evidence" value="ECO:0007669"/>
    <property type="project" value="TreeGrafter"/>
</dbReference>
<comment type="caution">
    <text evidence="3">The sequence shown here is derived from an EMBL/GenBank/DDBJ whole genome shotgun (WGS) entry which is preliminary data.</text>
</comment>
<proteinExistence type="predicted"/>
<keyword evidence="1" id="KW-0175">Coiled coil</keyword>
<dbReference type="AlphaFoldDB" id="A0AAD7RNF5"/>
<dbReference type="EMBL" id="JAINUG010000213">
    <property type="protein sequence ID" value="KAJ8387332.1"/>
    <property type="molecule type" value="Genomic_DNA"/>
</dbReference>
<dbReference type="PANTHER" id="PTHR34343:SF1">
    <property type="entry name" value="SEROLOGICALLY DEFINED COLON CANCER ANTIGEN 8"/>
    <property type="match status" value="1"/>
</dbReference>